<feature type="transmembrane region" description="Helical" evidence="1">
    <location>
        <begin position="41"/>
        <end position="61"/>
    </location>
</feature>
<reference evidence="2" key="2">
    <citation type="submission" date="2020-11" db="EMBL/GenBank/DDBJ databases">
        <authorList>
            <person name="McCartney M.A."/>
            <person name="Auch B."/>
            <person name="Kono T."/>
            <person name="Mallez S."/>
            <person name="Becker A."/>
            <person name="Gohl D.M."/>
            <person name="Silverstein K.A.T."/>
            <person name="Koren S."/>
            <person name="Bechman K.B."/>
            <person name="Herman A."/>
            <person name="Abrahante J.E."/>
            <person name="Garbe J."/>
        </authorList>
    </citation>
    <scope>NUCLEOTIDE SEQUENCE</scope>
    <source>
        <strain evidence="2">Duluth1</strain>
        <tissue evidence="2">Whole animal</tissue>
    </source>
</reference>
<dbReference type="EMBL" id="JAIWYP010000004">
    <property type="protein sequence ID" value="KAH3833463.1"/>
    <property type="molecule type" value="Genomic_DNA"/>
</dbReference>
<keyword evidence="1" id="KW-0812">Transmembrane</keyword>
<evidence type="ECO:0000256" key="1">
    <source>
        <dbReference type="SAM" id="Phobius"/>
    </source>
</evidence>
<gene>
    <name evidence="2" type="ORF">DPMN_106773</name>
</gene>
<reference evidence="2" key="1">
    <citation type="journal article" date="2019" name="bioRxiv">
        <title>The Genome of the Zebra Mussel, Dreissena polymorpha: A Resource for Invasive Species Research.</title>
        <authorList>
            <person name="McCartney M.A."/>
            <person name="Auch B."/>
            <person name="Kono T."/>
            <person name="Mallez S."/>
            <person name="Zhang Y."/>
            <person name="Obille A."/>
            <person name="Becker A."/>
            <person name="Abrahante J.E."/>
            <person name="Garbe J."/>
            <person name="Badalamenti J.P."/>
            <person name="Herman A."/>
            <person name="Mangelson H."/>
            <person name="Liachko I."/>
            <person name="Sullivan S."/>
            <person name="Sone E.D."/>
            <person name="Koren S."/>
            <person name="Silverstein K.A.T."/>
            <person name="Beckman K.B."/>
            <person name="Gohl D.M."/>
        </authorList>
    </citation>
    <scope>NUCLEOTIDE SEQUENCE</scope>
    <source>
        <strain evidence="2">Duluth1</strain>
        <tissue evidence="2">Whole animal</tissue>
    </source>
</reference>
<comment type="caution">
    <text evidence="2">The sequence shown here is derived from an EMBL/GenBank/DDBJ whole genome shotgun (WGS) entry which is preliminary data.</text>
</comment>
<sequence length="96" mass="11131">MRICRIQLLVTVLFLASLIILTVEDFLPFPGSVVEWQMREILADIYLMTSAINPFLYMWLIKNLIDRLRCMSLCRRKLGGNLTGKCSSGRIFTNQF</sequence>
<keyword evidence="3" id="KW-1185">Reference proteome</keyword>
<dbReference type="SUPFAM" id="SSF81321">
    <property type="entry name" value="Family A G protein-coupled receptor-like"/>
    <property type="match status" value="1"/>
</dbReference>
<protein>
    <submittedName>
        <fullName evidence="2">Uncharacterized protein</fullName>
    </submittedName>
</protein>
<keyword evidence="1" id="KW-1133">Transmembrane helix</keyword>
<organism evidence="2 3">
    <name type="scientific">Dreissena polymorpha</name>
    <name type="common">Zebra mussel</name>
    <name type="synonym">Mytilus polymorpha</name>
    <dbReference type="NCBI Taxonomy" id="45954"/>
    <lineage>
        <taxon>Eukaryota</taxon>
        <taxon>Metazoa</taxon>
        <taxon>Spiralia</taxon>
        <taxon>Lophotrochozoa</taxon>
        <taxon>Mollusca</taxon>
        <taxon>Bivalvia</taxon>
        <taxon>Autobranchia</taxon>
        <taxon>Heteroconchia</taxon>
        <taxon>Euheterodonta</taxon>
        <taxon>Imparidentia</taxon>
        <taxon>Neoheterodontei</taxon>
        <taxon>Myida</taxon>
        <taxon>Dreissenoidea</taxon>
        <taxon>Dreissenidae</taxon>
        <taxon>Dreissena</taxon>
    </lineage>
</organism>
<accession>A0A9D4K5M0</accession>
<evidence type="ECO:0000313" key="2">
    <source>
        <dbReference type="EMBL" id="KAH3833463.1"/>
    </source>
</evidence>
<name>A0A9D4K5M0_DREPO</name>
<dbReference type="AlphaFoldDB" id="A0A9D4K5M0"/>
<keyword evidence="1" id="KW-0472">Membrane</keyword>
<evidence type="ECO:0000313" key="3">
    <source>
        <dbReference type="Proteomes" id="UP000828390"/>
    </source>
</evidence>
<proteinExistence type="predicted"/>
<dbReference type="Proteomes" id="UP000828390">
    <property type="component" value="Unassembled WGS sequence"/>
</dbReference>